<evidence type="ECO:0000313" key="2">
    <source>
        <dbReference type="EMBL" id="KAF5839670.1"/>
    </source>
</evidence>
<sequence>MARQLASLCGKACARKPEVSASGFVRLLSYDDRVDEKPWPRVRSVQQEQIPGEKPKRSPDAPRETVEHAVSARDGVKELKDLPLNEEKQRKMQVDKKVAEASPHATEVLHGRADRLREHPSLYMHAVDKGDHEASNVEMAKDWATHLVESVASQETIHGGTERAAAELRRKFGSPGQKKQDEQRPSQPGMDKEDVSQQLDVHRPAKVDKEEEEKRRARMASKDENAL</sequence>
<evidence type="ECO:0000256" key="1">
    <source>
        <dbReference type="SAM" id="MobiDB-lite"/>
    </source>
</evidence>
<feature type="compositionally biased region" description="Basic and acidic residues" evidence="1">
    <location>
        <begin position="88"/>
        <end position="99"/>
    </location>
</feature>
<feature type="region of interest" description="Disordered" evidence="1">
    <location>
        <begin position="151"/>
        <end position="227"/>
    </location>
</feature>
<dbReference type="Proteomes" id="UP000815325">
    <property type="component" value="Unassembled WGS sequence"/>
</dbReference>
<gene>
    <name evidence="2" type="ORF">DUNSADRAFT_223</name>
</gene>
<feature type="compositionally biased region" description="Basic and acidic residues" evidence="1">
    <location>
        <begin position="178"/>
        <end position="227"/>
    </location>
</feature>
<feature type="region of interest" description="Disordered" evidence="1">
    <location>
        <begin position="36"/>
        <end position="70"/>
    </location>
</feature>
<protein>
    <submittedName>
        <fullName evidence="2">Uncharacterized protein</fullName>
    </submittedName>
</protein>
<keyword evidence="3" id="KW-1185">Reference proteome</keyword>
<feature type="compositionally biased region" description="Basic and acidic residues" evidence="1">
    <location>
        <begin position="51"/>
        <end position="70"/>
    </location>
</feature>
<dbReference type="EMBL" id="MU069536">
    <property type="protein sequence ID" value="KAF5839670.1"/>
    <property type="molecule type" value="Genomic_DNA"/>
</dbReference>
<comment type="caution">
    <text evidence="2">The sequence shown here is derived from an EMBL/GenBank/DDBJ whole genome shotgun (WGS) entry which is preliminary data.</text>
</comment>
<name>A0ABQ7GYI7_DUNSA</name>
<feature type="compositionally biased region" description="Basic and acidic residues" evidence="1">
    <location>
        <begin position="160"/>
        <end position="170"/>
    </location>
</feature>
<proteinExistence type="predicted"/>
<accession>A0ABQ7GYI7</accession>
<organism evidence="2 3">
    <name type="scientific">Dunaliella salina</name>
    <name type="common">Green alga</name>
    <name type="synonym">Protococcus salinus</name>
    <dbReference type="NCBI Taxonomy" id="3046"/>
    <lineage>
        <taxon>Eukaryota</taxon>
        <taxon>Viridiplantae</taxon>
        <taxon>Chlorophyta</taxon>
        <taxon>core chlorophytes</taxon>
        <taxon>Chlorophyceae</taxon>
        <taxon>CS clade</taxon>
        <taxon>Chlamydomonadales</taxon>
        <taxon>Dunaliellaceae</taxon>
        <taxon>Dunaliella</taxon>
    </lineage>
</organism>
<evidence type="ECO:0000313" key="3">
    <source>
        <dbReference type="Proteomes" id="UP000815325"/>
    </source>
</evidence>
<feature type="region of interest" description="Disordered" evidence="1">
    <location>
        <begin position="88"/>
        <end position="114"/>
    </location>
</feature>
<reference evidence="2" key="1">
    <citation type="submission" date="2017-08" db="EMBL/GenBank/DDBJ databases">
        <authorList>
            <person name="Polle J.E."/>
            <person name="Barry K."/>
            <person name="Cushman J."/>
            <person name="Schmutz J."/>
            <person name="Tran D."/>
            <person name="Hathwaick L.T."/>
            <person name="Yim W.C."/>
            <person name="Jenkins J."/>
            <person name="Mckie-Krisberg Z.M."/>
            <person name="Prochnik S."/>
            <person name="Lindquist E."/>
            <person name="Dockter R.B."/>
            <person name="Adam C."/>
            <person name="Molina H."/>
            <person name="Bunkerborg J."/>
            <person name="Jin E."/>
            <person name="Buchheim M."/>
            <person name="Magnuson J."/>
        </authorList>
    </citation>
    <scope>NUCLEOTIDE SEQUENCE</scope>
    <source>
        <strain evidence="2">CCAP 19/18</strain>
    </source>
</reference>